<comment type="caution">
    <text evidence="6">The sequence shown here is derived from an EMBL/GenBank/DDBJ whole genome shotgun (WGS) entry which is preliminary data.</text>
</comment>
<feature type="DNA-binding region" description="H-T-H motif" evidence="4">
    <location>
        <begin position="28"/>
        <end position="47"/>
    </location>
</feature>
<dbReference type="Gene3D" id="1.10.357.10">
    <property type="entry name" value="Tetracycline Repressor, domain 2"/>
    <property type="match status" value="1"/>
</dbReference>
<dbReference type="Pfam" id="PF00440">
    <property type="entry name" value="TetR_N"/>
    <property type="match status" value="1"/>
</dbReference>
<evidence type="ECO:0000259" key="5">
    <source>
        <dbReference type="PROSITE" id="PS50977"/>
    </source>
</evidence>
<keyword evidence="3" id="KW-0804">Transcription</keyword>
<evidence type="ECO:0000256" key="3">
    <source>
        <dbReference type="ARBA" id="ARBA00023163"/>
    </source>
</evidence>
<protein>
    <submittedName>
        <fullName evidence="6">TetR/AcrR family transcriptional regulator</fullName>
    </submittedName>
</protein>
<evidence type="ECO:0000256" key="2">
    <source>
        <dbReference type="ARBA" id="ARBA00023125"/>
    </source>
</evidence>
<gene>
    <name evidence="6" type="ORF">ACFSQ6_11080</name>
</gene>
<keyword evidence="7" id="KW-1185">Reference proteome</keyword>
<dbReference type="SUPFAM" id="SSF46689">
    <property type="entry name" value="Homeodomain-like"/>
    <property type="match status" value="1"/>
</dbReference>
<dbReference type="InterPro" id="IPR009057">
    <property type="entry name" value="Homeodomain-like_sf"/>
</dbReference>
<reference evidence="7" key="1">
    <citation type="journal article" date="2019" name="Int. J. Syst. Evol. Microbiol.">
        <title>The Global Catalogue of Microorganisms (GCM) 10K type strain sequencing project: providing services to taxonomists for standard genome sequencing and annotation.</title>
        <authorList>
            <consortium name="The Broad Institute Genomics Platform"/>
            <consortium name="The Broad Institute Genome Sequencing Center for Infectious Disease"/>
            <person name="Wu L."/>
            <person name="Ma J."/>
        </authorList>
    </citation>
    <scope>NUCLEOTIDE SEQUENCE [LARGE SCALE GENOMIC DNA]</scope>
    <source>
        <strain evidence="7">KCTC 42247</strain>
    </source>
</reference>
<name>A0ABW5UFP9_9SPHI</name>
<keyword evidence="1" id="KW-0805">Transcription regulation</keyword>
<evidence type="ECO:0000256" key="1">
    <source>
        <dbReference type="ARBA" id="ARBA00023015"/>
    </source>
</evidence>
<accession>A0ABW5UFP9</accession>
<dbReference type="PROSITE" id="PS50977">
    <property type="entry name" value="HTH_TETR_2"/>
    <property type="match status" value="1"/>
</dbReference>
<dbReference type="EMBL" id="JBHUMB010000014">
    <property type="protein sequence ID" value="MFD2743936.1"/>
    <property type="molecule type" value="Genomic_DNA"/>
</dbReference>
<dbReference type="InterPro" id="IPR036271">
    <property type="entry name" value="Tet_transcr_reg_TetR-rel_C_sf"/>
</dbReference>
<sequence>MKSADAKRVKIIESALRRFSHFGMAKTTMAEIAKDLAFSKALLYYYFPDKNNLYAAVWNHLLDELIERGDAVVARGGKVVEIANALLEERMQFLNDYYNVFADAYSFRFDIPADLQDLIPKIFEKELQQFVRLLEVGVANGEIKMDDVLETARIFLVSILGMRLGLLKDYNAIFTPPTKEEVLKMLDMQKHLAKIFLDGLRVC</sequence>
<evidence type="ECO:0000313" key="6">
    <source>
        <dbReference type="EMBL" id="MFD2743936.1"/>
    </source>
</evidence>
<dbReference type="SUPFAM" id="SSF48498">
    <property type="entry name" value="Tetracyclin repressor-like, C-terminal domain"/>
    <property type="match status" value="1"/>
</dbReference>
<evidence type="ECO:0000313" key="7">
    <source>
        <dbReference type="Proteomes" id="UP001597418"/>
    </source>
</evidence>
<dbReference type="InterPro" id="IPR001647">
    <property type="entry name" value="HTH_TetR"/>
</dbReference>
<dbReference type="PANTHER" id="PTHR30055:SF234">
    <property type="entry name" value="HTH-TYPE TRANSCRIPTIONAL REGULATOR BETI"/>
    <property type="match status" value="1"/>
</dbReference>
<dbReference type="RefSeq" id="WP_066750384.1">
    <property type="nucleotide sequence ID" value="NZ_JBHUMB010000014.1"/>
</dbReference>
<dbReference type="Gene3D" id="1.10.10.60">
    <property type="entry name" value="Homeodomain-like"/>
    <property type="match status" value="1"/>
</dbReference>
<keyword evidence="2 4" id="KW-0238">DNA-binding</keyword>
<evidence type="ECO:0000256" key="4">
    <source>
        <dbReference type="PROSITE-ProRule" id="PRU00335"/>
    </source>
</evidence>
<dbReference type="InterPro" id="IPR050109">
    <property type="entry name" value="HTH-type_TetR-like_transc_reg"/>
</dbReference>
<proteinExistence type="predicted"/>
<organism evidence="6 7">
    <name type="scientific">Sphingobacterium populi</name>
    <dbReference type="NCBI Taxonomy" id="1812824"/>
    <lineage>
        <taxon>Bacteria</taxon>
        <taxon>Pseudomonadati</taxon>
        <taxon>Bacteroidota</taxon>
        <taxon>Sphingobacteriia</taxon>
        <taxon>Sphingobacteriales</taxon>
        <taxon>Sphingobacteriaceae</taxon>
        <taxon>Sphingobacterium</taxon>
    </lineage>
</organism>
<dbReference type="Proteomes" id="UP001597418">
    <property type="component" value="Unassembled WGS sequence"/>
</dbReference>
<feature type="domain" description="HTH tetR-type" evidence="5">
    <location>
        <begin position="5"/>
        <end position="65"/>
    </location>
</feature>
<dbReference type="PANTHER" id="PTHR30055">
    <property type="entry name" value="HTH-TYPE TRANSCRIPTIONAL REGULATOR RUTR"/>
    <property type="match status" value="1"/>
</dbReference>